<dbReference type="GO" id="GO:0020037">
    <property type="term" value="F:heme binding"/>
    <property type="evidence" value="ECO:0007669"/>
    <property type="project" value="InterPro"/>
</dbReference>
<comment type="cofactor">
    <cofactor evidence="7">
        <name>heme</name>
        <dbReference type="ChEBI" id="CHEBI:30413"/>
    </cofactor>
</comment>
<dbReference type="PIRSF" id="PIRSF038928">
    <property type="entry name" value="Catalase_clade1-3"/>
    <property type="match status" value="1"/>
</dbReference>
<gene>
    <name evidence="9" type="ORF">CINC_LOCUS3559</name>
</gene>
<accession>A0A9P0BPE3</accession>
<dbReference type="PANTHER" id="PTHR11465">
    <property type="entry name" value="CATALASE"/>
    <property type="match status" value="1"/>
</dbReference>
<feature type="domain" description="Catalase core" evidence="8">
    <location>
        <begin position="32"/>
        <end position="411"/>
    </location>
</feature>
<evidence type="ECO:0000259" key="8">
    <source>
        <dbReference type="SMART" id="SM01060"/>
    </source>
</evidence>
<evidence type="ECO:0000256" key="3">
    <source>
        <dbReference type="ARBA" id="ARBA00022617"/>
    </source>
</evidence>
<dbReference type="Proteomes" id="UP001154114">
    <property type="component" value="Chromosome 15"/>
</dbReference>
<dbReference type="InterPro" id="IPR018028">
    <property type="entry name" value="Catalase"/>
</dbReference>
<dbReference type="InterPro" id="IPR024711">
    <property type="entry name" value="Catalase_clade1/3"/>
</dbReference>
<dbReference type="Pfam" id="PF00199">
    <property type="entry name" value="Catalase"/>
    <property type="match status" value="1"/>
</dbReference>
<dbReference type="EMBL" id="LR824018">
    <property type="protein sequence ID" value="CAH0587084.1"/>
    <property type="molecule type" value="Genomic_DNA"/>
</dbReference>
<evidence type="ECO:0000256" key="6">
    <source>
        <dbReference type="ARBA" id="ARBA00023004"/>
    </source>
</evidence>
<evidence type="ECO:0000256" key="1">
    <source>
        <dbReference type="ARBA" id="ARBA00005329"/>
    </source>
</evidence>
<dbReference type="InterPro" id="IPR011614">
    <property type="entry name" value="Catalase_core"/>
</dbReference>
<keyword evidence="10" id="KW-1185">Reference proteome</keyword>
<dbReference type="PANTHER" id="PTHR11465:SF9">
    <property type="entry name" value="CATALASE"/>
    <property type="match status" value="1"/>
</dbReference>
<keyword evidence="2" id="KW-0575">Peroxidase</keyword>
<dbReference type="GO" id="GO:0042542">
    <property type="term" value="P:response to hydrogen peroxide"/>
    <property type="evidence" value="ECO:0007669"/>
    <property type="project" value="TreeGrafter"/>
</dbReference>
<dbReference type="SUPFAM" id="SSF56634">
    <property type="entry name" value="Heme-dependent catalase-like"/>
    <property type="match status" value="1"/>
</dbReference>
<dbReference type="Gene3D" id="2.40.180.10">
    <property type="entry name" value="Catalase core domain"/>
    <property type="match status" value="1"/>
</dbReference>
<feature type="binding site" description="axial binding residue" evidence="7">
    <location>
        <position position="358"/>
    </location>
    <ligand>
        <name>heme</name>
        <dbReference type="ChEBI" id="CHEBI:30413"/>
    </ligand>
    <ligandPart>
        <name>Fe</name>
        <dbReference type="ChEBI" id="CHEBI:18248"/>
    </ligandPart>
</feature>
<keyword evidence="3 7" id="KW-0349">Heme</keyword>
<dbReference type="AlphaFoldDB" id="A0A9P0BPE3"/>
<proteinExistence type="inferred from homology"/>
<evidence type="ECO:0000256" key="7">
    <source>
        <dbReference type="PIRSR" id="PIRSR038928-2"/>
    </source>
</evidence>
<keyword evidence="6 7" id="KW-0408">Iron</keyword>
<evidence type="ECO:0000256" key="4">
    <source>
        <dbReference type="ARBA" id="ARBA00022723"/>
    </source>
</evidence>
<dbReference type="GO" id="GO:0042744">
    <property type="term" value="P:hydrogen peroxide catabolic process"/>
    <property type="evidence" value="ECO:0007669"/>
    <property type="project" value="TreeGrafter"/>
</dbReference>
<protein>
    <recommendedName>
        <fullName evidence="8">Catalase core domain-containing protein</fullName>
    </recommendedName>
</protein>
<comment type="similarity">
    <text evidence="1">Belongs to the catalase family.</text>
</comment>
<dbReference type="GO" id="GO:0046872">
    <property type="term" value="F:metal ion binding"/>
    <property type="evidence" value="ECO:0007669"/>
    <property type="project" value="UniProtKB-KW"/>
</dbReference>
<organism evidence="9 10">
    <name type="scientific">Chrysodeixis includens</name>
    <name type="common">Soybean looper</name>
    <name type="synonym">Pseudoplusia includens</name>
    <dbReference type="NCBI Taxonomy" id="689277"/>
    <lineage>
        <taxon>Eukaryota</taxon>
        <taxon>Metazoa</taxon>
        <taxon>Ecdysozoa</taxon>
        <taxon>Arthropoda</taxon>
        <taxon>Hexapoda</taxon>
        <taxon>Insecta</taxon>
        <taxon>Pterygota</taxon>
        <taxon>Neoptera</taxon>
        <taxon>Endopterygota</taxon>
        <taxon>Lepidoptera</taxon>
        <taxon>Glossata</taxon>
        <taxon>Ditrysia</taxon>
        <taxon>Noctuoidea</taxon>
        <taxon>Noctuidae</taxon>
        <taxon>Plusiinae</taxon>
        <taxon>Chrysodeixis</taxon>
    </lineage>
</organism>
<dbReference type="SMART" id="SM01060">
    <property type="entry name" value="Catalase"/>
    <property type="match status" value="1"/>
</dbReference>
<evidence type="ECO:0000256" key="2">
    <source>
        <dbReference type="ARBA" id="ARBA00022559"/>
    </source>
</evidence>
<name>A0A9P0BPE3_CHRIL</name>
<dbReference type="PRINTS" id="PR00067">
    <property type="entry name" value="CATALASE"/>
</dbReference>
<evidence type="ECO:0000256" key="5">
    <source>
        <dbReference type="ARBA" id="ARBA00023002"/>
    </source>
</evidence>
<evidence type="ECO:0000313" key="10">
    <source>
        <dbReference type="Proteomes" id="UP001154114"/>
    </source>
</evidence>
<dbReference type="OrthoDB" id="6880011at2759"/>
<dbReference type="GO" id="GO:0004096">
    <property type="term" value="F:catalase activity"/>
    <property type="evidence" value="ECO:0007669"/>
    <property type="project" value="InterPro"/>
</dbReference>
<evidence type="ECO:0000313" key="9">
    <source>
        <dbReference type="EMBL" id="CAH0587084.1"/>
    </source>
</evidence>
<dbReference type="PROSITE" id="PS51402">
    <property type="entry name" value="CATALASE_3"/>
    <property type="match status" value="1"/>
</dbReference>
<reference evidence="9" key="1">
    <citation type="submission" date="2021-12" db="EMBL/GenBank/DDBJ databases">
        <authorList>
            <person name="King R."/>
        </authorList>
    </citation>
    <scope>NUCLEOTIDE SEQUENCE</scope>
</reference>
<keyword evidence="5" id="KW-0560">Oxidoreductase</keyword>
<dbReference type="InterPro" id="IPR020835">
    <property type="entry name" value="Catalase_sf"/>
</dbReference>
<dbReference type="GO" id="GO:0005737">
    <property type="term" value="C:cytoplasm"/>
    <property type="evidence" value="ECO:0007669"/>
    <property type="project" value="TreeGrafter"/>
</dbReference>
<keyword evidence="4 7" id="KW-0479">Metal-binding</keyword>
<sequence length="520" mass="60299">MIRRRRAARAAPLAQGSDRAHYRVFEPIGVWTKTTGDPIDLRDTIFLNTDVFENKHHFVVGSHLNRERIPERIVHAKGFGAYGYFEVTHDVSQYTTADIFNGIGKKTPVVGRFSIAIQNLGGNDVVRETKGLAMKFYTKQGNLDLIGLHLPIFLYKEPFDFAQFVHAFKRNPKTGTFDNNMRWDFLTLRPEHFHTIMWLMSDISLPDGYRKIHYFPIHTYEIYNKKGERYYVKFNFRTELGVHNLTNAQGAAIALEDPDYFNTDLYNAIVKKNYPAWRLEMDILTRKDLTKVDYDPFDVTRLWKRGTYRTVPIGRLVFNRVVENNFKDVEQSGFCPDNLVPGIVGPLDAVFKSRRIFYQDAQNYRLGSNFANIRVNSPIYDKTYVRDGMPPLLDNMKDAPNYYPNSFNGPMPYVDESRPTDRMVILHRNAIDLQPMAEFYNEIVESDAHRQRIADNLAASLVEVIPDIEKKALRLMTLIDVDLGRRVRATLTALRAVDPQERQREIAQCIANANEIRKHY</sequence>